<accession>A0ABT5T8V1</accession>
<feature type="transmembrane region" description="Helical" evidence="1">
    <location>
        <begin position="263"/>
        <end position="283"/>
    </location>
</feature>
<dbReference type="RefSeq" id="WP_274352225.1">
    <property type="nucleotide sequence ID" value="NZ_JAQZSM010000008.1"/>
</dbReference>
<dbReference type="Proteomes" id="UP001431784">
    <property type="component" value="Unassembled WGS sequence"/>
</dbReference>
<dbReference type="Gene3D" id="3.90.550.10">
    <property type="entry name" value="Spore Coat Polysaccharide Biosynthesis Protein SpsA, Chain A"/>
    <property type="match status" value="1"/>
</dbReference>
<sequence>MSATVLTVIVNYKSAEMALKSAQAAERAMAGIDGAITIVDNDSQDGSYDYLRDHTGGMPRVQVLQSGHNGGFGSGNNIAIRGGLPDGRQPDFIYLLNPDAFPDADAITLLREHLLQNPQTGFVGSAVEGEDGTPHEVAFRFPSVWSEFEAAANTGIITRMLYKYRVPVGFPQSTCRVDWCTGASVMFRRATLDQIGLFDETFFLYFEETELCHRAWAAGWGGAYLPQAKVMHIGSASTGMQQWTRVPRYWFDSRAHYFRKTGGAGYLVLATLSYMLGASIWKLRRVVERKEDRIPPHFLRDLVACTFQTLMPGAAATRGRAGA</sequence>
<organism evidence="2 3">
    <name type="scientific">Roseinatronobacter alkalisoli</name>
    <dbReference type="NCBI Taxonomy" id="3028235"/>
    <lineage>
        <taxon>Bacteria</taxon>
        <taxon>Pseudomonadati</taxon>
        <taxon>Pseudomonadota</taxon>
        <taxon>Alphaproteobacteria</taxon>
        <taxon>Rhodobacterales</taxon>
        <taxon>Paracoccaceae</taxon>
        <taxon>Roseinatronobacter</taxon>
    </lineage>
</organism>
<keyword evidence="1" id="KW-0472">Membrane</keyword>
<reference evidence="2" key="1">
    <citation type="submission" date="2023-02" db="EMBL/GenBank/DDBJ databases">
        <title>Description of Roseinatronobacter alkalisoli sp. nov., an alkaliphilic bacerium isolated from soda soil.</title>
        <authorList>
            <person name="Wei W."/>
        </authorList>
    </citation>
    <scope>NUCLEOTIDE SEQUENCE</scope>
    <source>
        <strain evidence="2">HJB301</strain>
    </source>
</reference>
<protein>
    <submittedName>
        <fullName evidence="2">Glycosyltransferase family 2 protein</fullName>
    </submittedName>
</protein>
<evidence type="ECO:0000256" key="1">
    <source>
        <dbReference type="SAM" id="Phobius"/>
    </source>
</evidence>
<evidence type="ECO:0000313" key="3">
    <source>
        <dbReference type="Proteomes" id="UP001431784"/>
    </source>
</evidence>
<dbReference type="PANTHER" id="PTHR43179">
    <property type="entry name" value="RHAMNOSYLTRANSFERASE WBBL"/>
    <property type="match status" value="1"/>
</dbReference>
<name>A0ABT5T8V1_9RHOB</name>
<proteinExistence type="predicted"/>
<keyword evidence="1" id="KW-0812">Transmembrane</keyword>
<dbReference type="SUPFAM" id="SSF53448">
    <property type="entry name" value="Nucleotide-diphospho-sugar transferases"/>
    <property type="match status" value="1"/>
</dbReference>
<evidence type="ECO:0000313" key="2">
    <source>
        <dbReference type="EMBL" id="MDD7971543.1"/>
    </source>
</evidence>
<keyword evidence="1" id="KW-1133">Transmembrane helix</keyword>
<dbReference type="PANTHER" id="PTHR43179:SF7">
    <property type="entry name" value="RHAMNOSYLTRANSFERASE WBBL"/>
    <property type="match status" value="1"/>
</dbReference>
<comment type="caution">
    <text evidence="2">The sequence shown here is derived from an EMBL/GenBank/DDBJ whole genome shotgun (WGS) entry which is preliminary data.</text>
</comment>
<dbReference type="Pfam" id="PF13641">
    <property type="entry name" value="Glyco_tranf_2_3"/>
    <property type="match status" value="1"/>
</dbReference>
<dbReference type="EMBL" id="JAQZSM010000008">
    <property type="protein sequence ID" value="MDD7971543.1"/>
    <property type="molecule type" value="Genomic_DNA"/>
</dbReference>
<dbReference type="InterPro" id="IPR029044">
    <property type="entry name" value="Nucleotide-diphossugar_trans"/>
</dbReference>
<keyword evidence="3" id="KW-1185">Reference proteome</keyword>
<dbReference type="CDD" id="cd04186">
    <property type="entry name" value="GT_2_like_c"/>
    <property type="match status" value="1"/>
</dbReference>
<gene>
    <name evidence="2" type="ORF">PUT78_10545</name>
</gene>